<accession>A0ABQ9VEA5</accession>
<feature type="non-terminal residue" evidence="2">
    <location>
        <position position="53"/>
    </location>
</feature>
<sequence length="53" mass="5506">MAGRRSKAHNDSSEKKDEGLEKTTRKPTVLLAGARETALTVGSLQPSGPSALG</sequence>
<comment type="caution">
    <text evidence="2">The sequence shown here is derived from an EMBL/GenBank/DDBJ whole genome shotgun (WGS) entry which is preliminary data.</text>
</comment>
<reference evidence="2 3" key="1">
    <citation type="submission" date="2023-05" db="EMBL/GenBank/DDBJ databases">
        <title>B98-5 Cell Line De Novo Hybrid Assembly: An Optical Mapping Approach.</title>
        <authorList>
            <person name="Kananen K."/>
            <person name="Auerbach J.A."/>
            <person name="Kautto E."/>
            <person name="Blachly J.S."/>
        </authorList>
    </citation>
    <scope>NUCLEOTIDE SEQUENCE [LARGE SCALE GENOMIC DNA]</scope>
    <source>
        <strain evidence="2">B95-8</strain>
        <tissue evidence="2">Cell line</tissue>
    </source>
</reference>
<gene>
    <name evidence="2" type="ORF">P7K49_012854</name>
</gene>
<feature type="compositionally biased region" description="Basic and acidic residues" evidence="1">
    <location>
        <begin position="8"/>
        <end position="24"/>
    </location>
</feature>
<evidence type="ECO:0000313" key="3">
    <source>
        <dbReference type="Proteomes" id="UP001266305"/>
    </source>
</evidence>
<dbReference type="Proteomes" id="UP001266305">
    <property type="component" value="Unassembled WGS sequence"/>
</dbReference>
<keyword evidence="3" id="KW-1185">Reference proteome</keyword>
<evidence type="ECO:0000256" key="1">
    <source>
        <dbReference type="SAM" id="MobiDB-lite"/>
    </source>
</evidence>
<evidence type="ECO:0000313" key="2">
    <source>
        <dbReference type="EMBL" id="KAK2107689.1"/>
    </source>
</evidence>
<feature type="region of interest" description="Disordered" evidence="1">
    <location>
        <begin position="1"/>
        <end position="53"/>
    </location>
</feature>
<proteinExistence type="predicted"/>
<name>A0ABQ9VEA5_SAGOE</name>
<organism evidence="2 3">
    <name type="scientific">Saguinus oedipus</name>
    <name type="common">Cotton-top tamarin</name>
    <name type="synonym">Oedipomidas oedipus</name>
    <dbReference type="NCBI Taxonomy" id="9490"/>
    <lineage>
        <taxon>Eukaryota</taxon>
        <taxon>Metazoa</taxon>
        <taxon>Chordata</taxon>
        <taxon>Craniata</taxon>
        <taxon>Vertebrata</taxon>
        <taxon>Euteleostomi</taxon>
        <taxon>Mammalia</taxon>
        <taxon>Eutheria</taxon>
        <taxon>Euarchontoglires</taxon>
        <taxon>Primates</taxon>
        <taxon>Haplorrhini</taxon>
        <taxon>Platyrrhini</taxon>
        <taxon>Cebidae</taxon>
        <taxon>Callitrichinae</taxon>
        <taxon>Saguinus</taxon>
    </lineage>
</organism>
<dbReference type="EMBL" id="JASSZA010000006">
    <property type="protein sequence ID" value="KAK2107689.1"/>
    <property type="molecule type" value="Genomic_DNA"/>
</dbReference>
<feature type="compositionally biased region" description="Polar residues" evidence="1">
    <location>
        <begin position="40"/>
        <end position="53"/>
    </location>
</feature>
<protein>
    <submittedName>
        <fullName evidence="2">Uncharacterized protein</fullName>
    </submittedName>
</protein>